<evidence type="ECO:0000313" key="2">
    <source>
        <dbReference type="Proteomes" id="UP000790377"/>
    </source>
</evidence>
<comment type="caution">
    <text evidence="1">The sequence shown here is derived from an EMBL/GenBank/DDBJ whole genome shotgun (WGS) entry which is preliminary data.</text>
</comment>
<gene>
    <name evidence="1" type="ORF">BJ138DRAFT_1138881</name>
</gene>
<keyword evidence="2" id="KW-1185">Reference proteome</keyword>
<keyword evidence="1" id="KW-0418">Kinase</keyword>
<proteinExistence type="predicted"/>
<organism evidence="1 2">
    <name type="scientific">Hygrophoropsis aurantiaca</name>
    <dbReference type="NCBI Taxonomy" id="72124"/>
    <lineage>
        <taxon>Eukaryota</taxon>
        <taxon>Fungi</taxon>
        <taxon>Dikarya</taxon>
        <taxon>Basidiomycota</taxon>
        <taxon>Agaricomycotina</taxon>
        <taxon>Agaricomycetes</taxon>
        <taxon>Agaricomycetidae</taxon>
        <taxon>Boletales</taxon>
        <taxon>Coniophorineae</taxon>
        <taxon>Hygrophoropsidaceae</taxon>
        <taxon>Hygrophoropsis</taxon>
    </lineage>
</organism>
<dbReference type="Proteomes" id="UP000790377">
    <property type="component" value="Unassembled WGS sequence"/>
</dbReference>
<reference evidence="1" key="1">
    <citation type="journal article" date="2021" name="New Phytol.">
        <title>Evolutionary innovations through gain and loss of genes in the ectomycorrhizal Boletales.</title>
        <authorList>
            <person name="Wu G."/>
            <person name="Miyauchi S."/>
            <person name="Morin E."/>
            <person name="Kuo A."/>
            <person name="Drula E."/>
            <person name="Varga T."/>
            <person name="Kohler A."/>
            <person name="Feng B."/>
            <person name="Cao Y."/>
            <person name="Lipzen A."/>
            <person name="Daum C."/>
            <person name="Hundley H."/>
            <person name="Pangilinan J."/>
            <person name="Johnson J."/>
            <person name="Barry K."/>
            <person name="LaButti K."/>
            <person name="Ng V."/>
            <person name="Ahrendt S."/>
            <person name="Min B."/>
            <person name="Choi I.G."/>
            <person name="Park H."/>
            <person name="Plett J.M."/>
            <person name="Magnuson J."/>
            <person name="Spatafora J.W."/>
            <person name="Nagy L.G."/>
            <person name="Henrissat B."/>
            <person name="Grigoriev I.V."/>
            <person name="Yang Z.L."/>
            <person name="Xu J."/>
            <person name="Martin F.M."/>
        </authorList>
    </citation>
    <scope>NUCLEOTIDE SEQUENCE</scope>
    <source>
        <strain evidence="1">ATCC 28755</strain>
    </source>
</reference>
<name>A0ACB8AST2_9AGAM</name>
<dbReference type="EMBL" id="MU267589">
    <property type="protein sequence ID" value="KAH7916656.1"/>
    <property type="molecule type" value="Genomic_DNA"/>
</dbReference>
<accession>A0ACB8AST2</accession>
<protein>
    <submittedName>
        <fullName evidence="1">CMGC/SRPK protein kinase</fullName>
    </submittedName>
</protein>
<sequence length="358" mass="40458">MAAYMSGRELNVTPELVVPQKLGHPAQHNVQLIKDHFMEKGPNGMHLCLVSQFEGPSVLSMYEFLGMSFKTRIRSELARKVAKQAATVIERMHAAGFVHGDITTSNLLFKISDDAQRWSDREVYTMLGQPVTEVVVTRNGGPPEPCAPRELVEAVDVSCLMLSSLLQESIVVTDFGQSFSVDRIPKDYVPATVLYCTPPEVFFDSEISFASDVWMLACTIFGTRAGYSLFDSLLHSDEIIWMQIVETLGKLPEPWWSAFAPRKQWFEDNGEPKPEDVQKREGALLIAAKSSIREKLRQIGEEEGPPGRGDSWISEATCTKLDEAEVELLGDLLEKMLRYRPEDRVTMREVIEHPWFQY</sequence>
<evidence type="ECO:0000313" key="1">
    <source>
        <dbReference type="EMBL" id="KAH7916656.1"/>
    </source>
</evidence>
<keyword evidence="1" id="KW-0808">Transferase</keyword>